<organism evidence="1 2">
    <name type="scientific">Alicyclobacillus fodiniaquatilis</name>
    <dbReference type="NCBI Taxonomy" id="1661150"/>
    <lineage>
        <taxon>Bacteria</taxon>
        <taxon>Bacillati</taxon>
        <taxon>Bacillota</taxon>
        <taxon>Bacilli</taxon>
        <taxon>Bacillales</taxon>
        <taxon>Alicyclobacillaceae</taxon>
        <taxon>Alicyclobacillus</taxon>
    </lineage>
</organism>
<reference evidence="2" key="1">
    <citation type="journal article" date="2019" name="Int. J. Syst. Evol. Microbiol.">
        <title>The Global Catalogue of Microorganisms (GCM) 10K type strain sequencing project: providing services to taxonomists for standard genome sequencing and annotation.</title>
        <authorList>
            <consortium name="The Broad Institute Genomics Platform"/>
            <consortium name="The Broad Institute Genome Sequencing Center for Infectious Disease"/>
            <person name="Wu L."/>
            <person name="Ma J."/>
        </authorList>
    </citation>
    <scope>NUCLEOTIDE SEQUENCE [LARGE SCALE GENOMIC DNA]</scope>
    <source>
        <strain evidence="2">CGMCC 1.12286</strain>
    </source>
</reference>
<dbReference type="RefSeq" id="WP_377941928.1">
    <property type="nucleotide sequence ID" value="NZ_JBHUCX010000017.1"/>
</dbReference>
<keyword evidence="2" id="KW-1185">Reference proteome</keyword>
<name>A0ABW4JEK9_9BACL</name>
<dbReference type="EMBL" id="JBHUCX010000017">
    <property type="protein sequence ID" value="MFD1674148.1"/>
    <property type="molecule type" value="Genomic_DNA"/>
</dbReference>
<gene>
    <name evidence="1" type="ORF">ACFSB2_05405</name>
</gene>
<accession>A0ABW4JEK9</accession>
<evidence type="ECO:0000313" key="1">
    <source>
        <dbReference type="EMBL" id="MFD1674148.1"/>
    </source>
</evidence>
<proteinExistence type="predicted"/>
<protein>
    <submittedName>
        <fullName evidence="1">Uncharacterized protein</fullName>
    </submittedName>
</protein>
<dbReference type="Proteomes" id="UP001597079">
    <property type="component" value="Unassembled WGS sequence"/>
</dbReference>
<evidence type="ECO:0000313" key="2">
    <source>
        <dbReference type="Proteomes" id="UP001597079"/>
    </source>
</evidence>
<comment type="caution">
    <text evidence="1">The sequence shown here is derived from an EMBL/GenBank/DDBJ whole genome shotgun (WGS) entry which is preliminary data.</text>
</comment>
<sequence length="49" mass="5300">MRAVVLSILLLVMMIGIIVPISTNIQYGDQRVAGDSSATIQKQQNLATK</sequence>